<dbReference type="EMBL" id="CP135137">
    <property type="protein sequence ID" value="WWR11787.1"/>
    <property type="molecule type" value="Genomic_DNA"/>
</dbReference>
<dbReference type="Proteomes" id="UP001368618">
    <property type="component" value="Chromosome"/>
</dbReference>
<evidence type="ECO:0000256" key="4">
    <source>
        <dbReference type="ARBA" id="ARBA00022692"/>
    </source>
</evidence>
<dbReference type="PANTHER" id="PTHR11434">
    <property type="entry name" value="NADH-UBIQUINONE OXIDOREDUCTASE SUBUNIT ND4L"/>
    <property type="match status" value="1"/>
</dbReference>
<dbReference type="GO" id="GO:0050136">
    <property type="term" value="F:NADH dehydrogenase (quinone) (non-electrogenic) activity"/>
    <property type="evidence" value="ECO:0007669"/>
    <property type="project" value="UniProtKB-EC"/>
</dbReference>
<evidence type="ECO:0000256" key="7">
    <source>
        <dbReference type="ARBA" id="ARBA00022989"/>
    </source>
</evidence>
<keyword evidence="3 10" id="KW-0813">Transport</keyword>
<proteinExistence type="inferred from homology"/>
<evidence type="ECO:0000256" key="8">
    <source>
        <dbReference type="ARBA" id="ARBA00023027"/>
    </source>
</evidence>
<evidence type="ECO:0000256" key="3">
    <source>
        <dbReference type="ARBA" id="ARBA00022448"/>
    </source>
</evidence>
<organism evidence="11 12">
    <name type="scientific">Candidatus Legionella polyplacis</name>
    <dbReference type="NCBI Taxonomy" id="2005262"/>
    <lineage>
        <taxon>Bacteria</taxon>
        <taxon>Pseudomonadati</taxon>
        <taxon>Pseudomonadota</taxon>
        <taxon>Gammaproteobacteria</taxon>
        <taxon>Legionellales</taxon>
        <taxon>Legionellaceae</taxon>
        <taxon>Legionella</taxon>
    </lineage>
</organism>
<dbReference type="NCBIfam" id="NF004323">
    <property type="entry name" value="PRK05715.1-5"/>
    <property type="match status" value="1"/>
</dbReference>
<comment type="similarity">
    <text evidence="2 10">Belongs to the complex I subunit 4L family.</text>
</comment>
<evidence type="ECO:0000256" key="2">
    <source>
        <dbReference type="ARBA" id="ARBA00010519"/>
    </source>
</evidence>
<dbReference type="PANTHER" id="PTHR11434:SF21">
    <property type="entry name" value="NADH DEHYDROGENASE SUBUNIT 4L-RELATED"/>
    <property type="match status" value="1"/>
</dbReference>
<evidence type="ECO:0000256" key="5">
    <source>
        <dbReference type="ARBA" id="ARBA00022719"/>
    </source>
</evidence>
<keyword evidence="4 10" id="KW-0812">Transmembrane</keyword>
<protein>
    <recommendedName>
        <fullName evidence="10">NADH-quinone oxidoreductase subunit K</fullName>
        <ecNumber evidence="10">7.1.1.-</ecNumber>
    </recommendedName>
    <alternativeName>
        <fullName evidence="10">NADH dehydrogenase I subunit K</fullName>
    </alternativeName>
    <alternativeName>
        <fullName evidence="10">NDH-1 subunit K</fullName>
    </alternativeName>
</protein>
<keyword evidence="6 10" id="KW-1278">Translocase</keyword>
<keyword evidence="9 10" id="KW-0472">Membrane</keyword>
<dbReference type="EC" id="7.1.1.-" evidence="10"/>
<name>A0ABZ2GXC9_9GAMM</name>
<evidence type="ECO:0000313" key="12">
    <source>
        <dbReference type="Proteomes" id="UP001368618"/>
    </source>
</evidence>
<comment type="subcellular location">
    <subcellularLocation>
        <location evidence="10">Cell membrane</location>
        <topology evidence="10">Multi-pass membrane protein</topology>
    </subcellularLocation>
    <subcellularLocation>
        <location evidence="1">Membrane</location>
        <topology evidence="1">Multi-pass membrane protein</topology>
    </subcellularLocation>
</comment>
<keyword evidence="7 10" id="KW-1133">Transmembrane helix</keyword>
<keyword evidence="11" id="KW-0560">Oxidoreductase</keyword>
<evidence type="ECO:0000256" key="10">
    <source>
        <dbReference type="HAMAP-Rule" id="MF_01456"/>
    </source>
</evidence>
<keyword evidence="12" id="KW-1185">Reference proteome</keyword>
<keyword evidence="5 10" id="KW-0874">Quinone</keyword>
<keyword evidence="10" id="KW-1003">Cell membrane</keyword>
<sequence>MLPIGYYLILTAVLFSFSLCGIVLRKTHMLVSLMCIELMFVTICTNFIIFSHFYKKIDGEIFVFFILAIAAAEISIGLSILMLYYRVHGNIYLDDLNKLKG</sequence>
<comment type="function">
    <text evidence="10">NDH-1 shuttles electrons from NADH, via FMN and iron-sulfur (Fe-S) centers, to quinones in the respiratory chain. The immediate electron acceptor for the enzyme in this species is believed to be ubiquinone. Couples the redox reaction to proton translocation (for every two electrons transferred, four hydrogen ions are translocated across the cytoplasmic membrane), and thus conserves the redox energy in a proton gradient.</text>
</comment>
<dbReference type="NCBIfam" id="NF004320">
    <property type="entry name" value="PRK05715.1-2"/>
    <property type="match status" value="1"/>
</dbReference>
<reference evidence="11" key="1">
    <citation type="submission" date="2023-09" db="EMBL/GenBank/DDBJ databases">
        <title>Genomes of two closely related lineages of the louse Polyplax serrata with different host specificities.</title>
        <authorList>
            <person name="Martinu J."/>
            <person name="Tarabai H."/>
            <person name="Stefka J."/>
            <person name="Hypsa V."/>
        </authorList>
    </citation>
    <scope>NUCLEOTIDE SEQUENCE [LARGE SCALE GENOMIC DNA]</scope>
    <source>
        <strain evidence="11">98ZLc_SE</strain>
    </source>
</reference>
<keyword evidence="10" id="KW-0830">Ubiquinone</keyword>
<dbReference type="HAMAP" id="MF_01456">
    <property type="entry name" value="NDH1_NuoK"/>
    <property type="match status" value="1"/>
</dbReference>
<evidence type="ECO:0000256" key="9">
    <source>
        <dbReference type="ARBA" id="ARBA00023136"/>
    </source>
</evidence>
<evidence type="ECO:0000313" key="11">
    <source>
        <dbReference type="EMBL" id="WWR11787.1"/>
    </source>
</evidence>
<dbReference type="InterPro" id="IPR039428">
    <property type="entry name" value="NUOK/Mnh_C1-like"/>
</dbReference>
<feature type="transmembrane region" description="Helical" evidence="10">
    <location>
        <begin position="31"/>
        <end position="49"/>
    </location>
</feature>
<evidence type="ECO:0000256" key="6">
    <source>
        <dbReference type="ARBA" id="ARBA00022967"/>
    </source>
</evidence>
<dbReference type="Gene3D" id="1.10.287.3510">
    <property type="match status" value="1"/>
</dbReference>
<feature type="transmembrane region" description="Helical" evidence="10">
    <location>
        <begin position="61"/>
        <end position="85"/>
    </location>
</feature>
<gene>
    <name evidence="10 11" type="primary">nuoK</name>
    <name evidence="11" type="ORF">RQL39_01030</name>
</gene>
<comment type="subunit">
    <text evidence="10">NDH-1 is composed of 14 different subunits. Subunits NuoA, H, J, K, L, M, N constitute the membrane sector of the complex.</text>
</comment>
<dbReference type="Pfam" id="PF00420">
    <property type="entry name" value="Oxidored_q2"/>
    <property type="match status" value="1"/>
</dbReference>
<keyword evidence="8 10" id="KW-0520">NAD</keyword>
<evidence type="ECO:0000256" key="1">
    <source>
        <dbReference type="ARBA" id="ARBA00004141"/>
    </source>
</evidence>
<dbReference type="RefSeq" id="WP_338516288.1">
    <property type="nucleotide sequence ID" value="NZ_CP135137.1"/>
</dbReference>
<comment type="catalytic activity">
    <reaction evidence="10">
        <text>a quinone + NADH + 5 H(+)(in) = a quinol + NAD(+) + 4 H(+)(out)</text>
        <dbReference type="Rhea" id="RHEA:57888"/>
        <dbReference type="ChEBI" id="CHEBI:15378"/>
        <dbReference type="ChEBI" id="CHEBI:24646"/>
        <dbReference type="ChEBI" id="CHEBI:57540"/>
        <dbReference type="ChEBI" id="CHEBI:57945"/>
        <dbReference type="ChEBI" id="CHEBI:132124"/>
    </reaction>
</comment>
<dbReference type="NCBIfam" id="NF004321">
    <property type="entry name" value="PRK05715.1-3"/>
    <property type="match status" value="1"/>
</dbReference>
<accession>A0ABZ2GXC9</accession>
<feature type="transmembrane region" description="Helical" evidence="10">
    <location>
        <begin position="6"/>
        <end position="24"/>
    </location>
</feature>
<dbReference type="InterPro" id="IPR001133">
    <property type="entry name" value="NADH_UbQ_OxRdtase_chain4L/K"/>
</dbReference>